<keyword evidence="4" id="KW-1185">Reference proteome</keyword>
<keyword evidence="1 3" id="KW-0032">Aminotransferase</keyword>
<proteinExistence type="inferred from homology"/>
<protein>
    <recommendedName>
        <fullName evidence="1">Aminotransferase</fullName>
        <ecNumber evidence="1">2.6.1.-</ecNumber>
    </recommendedName>
</protein>
<evidence type="ECO:0000313" key="3">
    <source>
        <dbReference type="EMBL" id="RDB55672.1"/>
    </source>
</evidence>
<gene>
    <name evidence="3" type="ORF">C1880_05480</name>
</gene>
<sequence length="396" mass="43265">MIDERMYGLGNAPSAIRELFAYGLKRKAEIGEDKVFDYSIGNPSVPAPQKVADTIEELMKLPPVELHAYSPAAGIPAVRQTIADSIARRYGIPAKAGRVYMTVGAAASIAISLGAVTNAGDEVIVPSPYFPEYKVWIETMGCSIVEVPTQVPSFQLDVEAMGAAINEKTAAVIINSPNNPVGAVYTRKNLEALAAMLEEKGKEIGHPIYLISDEPYREITYGVEVPYVPTIYPRTLVCYSYSKALSLPGERVGYVYVSDTMDAEEADRVFFAVAGAGRAHGYICAPVLFQRVAAACVDEPSDVEAYATNRRILTEALDEMGYEYVQPDGAFYLWVRALEPDAQAFSDRAKQHELLIVPSDSFGCPGWVRMSYCIARETIENSLPALKALKESYDAE</sequence>
<reference evidence="3 4" key="1">
    <citation type="journal article" date="2018" name="Elife">
        <title>Discovery and characterization of a prevalent human gut bacterial enzyme sufficient for the inactivation of a family of plant toxins.</title>
        <authorList>
            <person name="Koppel N."/>
            <person name="Bisanz J.E."/>
            <person name="Pandelia M.E."/>
            <person name="Turnbaugh P.J."/>
            <person name="Balskus E.P."/>
        </authorList>
    </citation>
    <scope>NUCLEOTIDE SEQUENCE [LARGE SCALE GENOMIC DNA]</scope>
    <source>
        <strain evidence="4">anaerobia AP69FAA</strain>
    </source>
</reference>
<dbReference type="InterPro" id="IPR015421">
    <property type="entry name" value="PyrdxlP-dep_Trfase_major"/>
</dbReference>
<dbReference type="EMBL" id="PPTP01000004">
    <property type="protein sequence ID" value="RDB55672.1"/>
    <property type="molecule type" value="Genomic_DNA"/>
</dbReference>
<dbReference type="PANTHER" id="PTHR42691">
    <property type="entry name" value="ASPARTATE AMINOTRANSFERASE YHDR-RELATED"/>
    <property type="match status" value="1"/>
</dbReference>
<evidence type="ECO:0000256" key="1">
    <source>
        <dbReference type="RuleBase" id="RU000481"/>
    </source>
</evidence>
<dbReference type="InterPro" id="IPR015424">
    <property type="entry name" value="PyrdxlP-dep_Trfase"/>
</dbReference>
<comment type="cofactor">
    <cofactor evidence="1">
        <name>pyridoxal 5'-phosphate</name>
        <dbReference type="ChEBI" id="CHEBI:597326"/>
    </cofactor>
</comment>
<dbReference type="AlphaFoldDB" id="A0A369L9C8"/>
<dbReference type="OrthoDB" id="9763453at2"/>
<dbReference type="RefSeq" id="WP_114620621.1">
    <property type="nucleotide sequence ID" value="NZ_PPTP01000004.1"/>
</dbReference>
<dbReference type="PROSITE" id="PS00105">
    <property type="entry name" value="AA_TRANSFER_CLASS_1"/>
    <property type="match status" value="1"/>
</dbReference>
<dbReference type="PRINTS" id="PR00753">
    <property type="entry name" value="ACCSYNTHASE"/>
</dbReference>
<dbReference type="Gene3D" id="3.40.640.10">
    <property type="entry name" value="Type I PLP-dependent aspartate aminotransferase-like (Major domain)"/>
    <property type="match status" value="1"/>
</dbReference>
<dbReference type="SUPFAM" id="SSF53383">
    <property type="entry name" value="PLP-dependent transferases"/>
    <property type="match status" value="1"/>
</dbReference>
<evidence type="ECO:0000259" key="2">
    <source>
        <dbReference type="Pfam" id="PF00155"/>
    </source>
</evidence>
<dbReference type="Pfam" id="PF00155">
    <property type="entry name" value="Aminotran_1_2"/>
    <property type="match status" value="1"/>
</dbReference>
<dbReference type="GO" id="GO:0030170">
    <property type="term" value="F:pyridoxal phosphate binding"/>
    <property type="evidence" value="ECO:0007669"/>
    <property type="project" value="InterPro"/>
</dbReference>
<keyword evidence="1 3" id="KW-0808">Transferase</keyword>
<dbReference type="PANTHER" id="PTHR42691:SF1">
    <property type="entry name" value="ASPARTATE AMINOTRANSFERASE YHDR-RELATED"/>
    <property type="match status" value="1"/>
</dbReference>
<dbReference type="GO" id="GO:0008483">
    <property type="term" value="F:transaminase activity"/>
    <property type="evidence" value="ECO:0007669"/>
    <property type="project" value="UniProtKB-KW"/>
</dbReference>
<accession>A0A369L9C8</accession>
<dbReference type="InterPro" id="IPR004839">
    <property type="entry name" value="Aminotransferase_I/II_large"/>
</dbReference>
<dbReference type="STRING" id="1034345.GCA_000236865_00654"/>
<dbReference type="EC" id="2.6.1.-" evidence="1"/>
<comment type="caution">
    <text evidence="3">The sequence shown here is derived from an EMBL/GenBank/DDBJ whole genome shotgun (WGS) entry which is preliminary data.</text>
</comment>
<comment type="similarity">
    <text evidence="1">Belongs to the class-I pyridoxal-phosphate-dependent aminotransferase family.</text>
</comment>
<dbReference type="NCBIfam" id="NF005305">
    <property type="entry name" value="PRK06836.1"/>
    <property type="match status" value="1"/>
</dbReference>
<feature type="domain" description="Aminotransferase class I/classII large" evidence="2">
    <location>
        <begin position="35"/>
        <end position="382"/>
    </location>
</feature>
<dbReference type="CDD" id="cd00609">
    <property type="entry name" value="AAT_like"/>
    <property type="match status" value="1"/>
</dbReference>
<name>A0A369L9C8_9ACTN</name>
<organism evidence="3 4">
    <name type="scientific">Senegalimassilia anaerobia</name>
    <dbReference type="NCBI Taxonomy" id="1473216"/>
    <lineage>
        <taxon>Bacteria</taxon>
        <taxon>Bacillati</taxon>
        <taxon>Actinomycetota</taxon>
        <taxon>Coriobacteriia</taxon>
        <taxon>Coriobacteriales</taxon>
        <taxon>Coriobacteriaceae</taxon>
        <taxon>Senegalimassilia</taxon>
    </lineage>
</organism>
<dbReference type="InterPro" id="IPR004838">
    <property type="entry name" value="NHTrfase_class1_PyrdxlP-BS"/>
</dbReference>
<dbReference type="Proteomes" id="UP000253792">
    <property type="component" value="Unassembled WGS sequence"/>
</dbReference>
<evidence type="ECO:0000313" key="4">
    <source>
        <dbReference type="Proteomes" id="UP000253792"/>
    </source>
</evidence>